<dbReference type="RefSeq" id="WP_350275512.1">
    <property type="nucleotide sequence ID" value="NZ_CP158165.1"/>
</dbReference>
<dbReference type="AlphaFoldDB" id="A0AAU7T778"/>
<reference evidence="2" key="1">
    <citation type="submission" date="2024-06" db="EMBL/GenBank/DDBJ databases">
        <title>Kribbella sp. strain HUAS MG21 genome sequences.</title>
        <authorList>
            <person name="Mo P."/>
        </authorList>
    </citation>
    <scope>NUCLEOTIDE SEQUENCE</scope>
    <source>
        <strain evidence="2">HUAS MG21</strain>
    </source>
</reference>
<dbReference type="Gene3D" id="3.30.530.20">
    <property type="match status" value="1"/>
</dbReference>
<sequence length="154" mass="17024">MGEHEAWTTVDVAPNILFERLSDLHHLPEYVPWLTSLHPTAEIPVTAQGPEARRPHQAVHQDVDVTVGGGHREGWIDVLDEDRVLRWGMDGPHRYGGELVVDFVADGTSKLTVRVHTTETTNVDEELDRTLASIKTAVEHDPPTESGSPEGEQG</sequence>
<proteinExistence type="predicted"/>
<gene>
    <name evidence="2" type="ORF">ABN611_29420</name>
</gene>
<dbReference type="EMBL" id="CP158165">
    <property type="protein sequence ID" value="XBV22673.1"/>
    <property type="molecule type" value="Genomic_DNA"/>
</dbReference>
<feature type="region of interest" description="Disordered" evidence="1">
    <location>
        <begin position="135"/>
        <end position="154"/>
    </location>
</feature>
<accession>A0AAU7T778</accession>
<evidence type="ECO:0000256" key="1">
    <source>
        <dbReference type="SAM" id="MobiDB-lite"/>
    </source>
</evidence>
<organism evidence="2">
    <name type="scientific">Kribbella sp. HUAS MG21</name>
    <dbReference type="NCBI Taxonomy" id="3160966"/>
    <lineage>
        <taxon>Bacteria</taxon>
        <taxon>Bacillati</taxon>
        <taxon>Actinomycetota</taxon>
        <taxon>Actinomycetes</taxon>
        <taxon>Propionibacteriales</taxon>
        <taxon>Kribbellaceae</taxon>
        <taxon>Kribbella</taxon>
    </lineage>
</organism>
<dbReference type="SUPFAM" id="SSF55961">
    <property type="entry name" value="Bet v1-like"/>
    <property type="match status" value="1"/>
</dbReference>
<dbReference type="InterPro" id="IPR023393">
    <property type="entry name" value="START-like_dom_sf"/>
</dbReference>
<name>A0AAU7T778_9ACTN</name>
<protein>
    <submittedName>
        <fullName evidence="2">SRPBCC family protein</fullName>
    </submittedName>
</protein>
<evidence type="ECO:0000313" key="2">
    <source>
        <dbReference type="EMBL" id="XBV22673.1"/>
    </source>
</evidence>